<organism evidence="2 3">
    <name type="scientific">Rhodococcus oxybenzonivorans</name>
    <dbReference type="NCBI Taxonomy" id="1990687"/>
    <lineage>
        <taxon>Bacteria</taxon>
        <taxon>Bacillati</taxon>
        <taxon>Actinomycetota</taxon>
        <taxon>Actinomycetes</taxon>
        <taxon>Mycobacteriales</taxon>
        <taxon>Nocardiaceae</taxon>
        <taxon>Rhodococcus</taxon>
    </lineage>
</organism>
<reference evidence="2 3" key="1">
    <citation type="submission" date="2017-05" db="EMBL/GenBank/DDBJ databases">
        <title>Isolation of Rhodococcus sp. S2-17 biodegrading of BP-3.</title>
        <authorList>
            <person name="Lee Y."/>
            <person name="Kim K.H."/>
            <person name="Chun B.H."/>
            <person name="Jung H.S."/>
            <person name="Jeon C.O."/>
        </authorList>
    </citation>
    <scope>NUCLEOTIDE SEQUENCE [LARGE SCALE GENOMIC DNA]</scope>
    <source>
        <strain evidence="2 3">S2-17</strain>
        <plasmid evidence="3">prb98</plasmid>
    </source>
</reference>
<geneLocation type="plasmid" evidence="3">
    <name>prb98</name>
</geneLocation>
<protein>
    <recommendedName>
        <fullName evidence="4">DUF2567 domain-containing protein</fullName>
    </recommendedName>
</protein>
<keyword evidence="1" id="KW-1133">Transmembrane helix</keyword>
<feature type="transmembrane region" description="Helical" evidence="1">
    <location>
        <begin position="162"/>
        <end position="183"/>
    </location>
</feature>
<keyword evidence="2" id="KW-0614">Plasmid</keyword>
<dbReference type="AlphaFoldDB" id="A0A2S2C5N3"/>
<keyword evidence="1" id="KW-0812">Transmembrane</keyword>
<evidence type="ECO:0000256" key="1">
    <source>
        <dbReference type="SAM" id="Phobius"/>
    </source>
</evidence>
<keyword evidence="3" id="KW-1185">Reference proteome</keyword>
<dbReference type="KEGG" id="roz:CBI38_32435"/>
<accession>A0A2S2C5N3</accession>
<feature type="transmembrane region" description="Helical" evidence="1">
    <location>
        <begin position="107"/>
        <end position="126"/>
    </location>
</feature>
<evidence type="ECO:0000313" key="3">
    <source>
        <dbReference type="Proteomes" id="UP000245711"/>
    </source>
</evidence>
<name>A0A2S2C5N3_9NOCA</name>
<gene>
    <name evidence="2" type="ORF">CBI38_32435</name>
</gene>
<evidence type="ECO:0008006" key="4">
    <source>
        <dbReference type="Google" id="ProtNLM"/>
    </source>
</evidence>
<evidence type="ECO:0000313" key="2">
    <source>
        <dbReference type="EMBL" id="AWK76207.1"/>
    </source>
</evidence>
<keyword evidence="1" id="KW-0472">Membrane</keyword>
<dbReference type="EMBL" id="CP021355">
    <property type="protein sequence ID" value="AWK76207.1"/>
    <property type="molecule type" value="Genomic_DNA"/>
</dbReference>
<dbReference type="OrthoDB" id="4473610at2"/>
<dbReference type="Proteomes" id="UP000245711">
    <property type="component" value="Plasmid pRB98"/>
</dbReference>
<proteinExistence type="predicted"/>
<feature type="transmembrane region" description="Helical" evidence="1">
    <location>
        <begin position="64"/>
        <end position="87"/>
    </location>
</feature>
<sequence length="199" mass="21117">MILVFTGLGALLSVLGLLAWRYATPLGNPVHVGIPPPPPPPMDDGKIGYIYIIDGYTYIDGPHWFPATVWFLVVGTAIAFMTAALLIRTGWRLVHAAPGEPGERWPIVAALSAFGGLFGLAVSIAGRAAQPRIYSVVQSEPRDPQNPYPDSNLIHYDMGPTWVMFTGVGVAAGLIVGSMLLLANLRAAHTDGGAQESTS</sequence>